<evidence type="ECO:0000313" key="3">
    <source>
        <dbReference type="EMBL" id="KAJ2902531.1"/>
    </source>
</evidence>
<dbReference type="GO" id="GO:1990593">
    <property type="term" value="F:nascent polypeptide-associated complex binding"/>
    <property type="evidence" value="ECO:0007669"/>
    <property type="project" value="InterPro"/>
</dbReference>
<evidence type="ECO:0000256" key="1">
    <source>
        <dbReference type="SAM" id="MobiDB-lite"/>
    </source>
</evidence>
<sequence length="202" mass="21614">MLSSSLAAANPVPEVETTTEASTSSLVDVDHPSVRTVPSDFMEQDIKTDTQAERIDREEAARAEKDLAKKPKSSESIFSRFIDAHSGDKPTQAITASNLLAVVGISSFLGYKAWGLYEKGALSWKHVGIGAGVMGLVAAAETLLGGWVRWKISWASHDVMRGAVVGSEGQAAQERAQSLQRIFALPAVYNMGRVLEQNAAAN</sequence>
<feature type="transmembrane region" description="Helical" evidence="2">
    <location>
        <begin position="99"/>
        <end position="117"/>
    </location>
</feature>
<dbReference type="GO" id="GO:0005741">
    <property type="term" value="C:mitochondrial outer membrane"/>
    <property type="evidence" value="ECO:0007669"/>
    <property type="project" value="InterPro"/>
</dbReference>
<dbReference type="PANTHER" id="PTHR38402">
    <property type="entry name" value="MITOCHONDRIAL OUTER MEMBRANE PROTEIN OM14"/>
    <property type="match status" value="1"/>
</dbReference>
<keyword evidence="2" id="KW-1133">Transmembrane helix</keyword>
<feature type="transmembrane region" description="Helical" evidence="2">
    <location>
        <begin position="129"/>
        <end position="150"/>
    </location>
</feature>
<reference evidence="3" key="1">
    <citation type="submission" date="2022-07" db="EMBL/GenBank/DDBJ databases">
        <title>Draft genome sequence of Zalerion maritima ATCC 34329, a (micro)plastics degrading marine fungus.</title>
        <authorList>
            <person name="Paco A."/>
            <person name="Goncalves M.F.M."/>
            <person name="Rocha-Santos T.A.P."/>
            <person name="Alves A."/>
        </authorList>
    </citation>
    <scope>NUCLEOTIDE SEQUENCE</scope>
    <source>
        <strain evidence="3">ATCC 34329</strain>
    </source>
</reference>
<protein>
    <recommendedName>
        <fullName evidence="5">Mitochondrial outer membrane protein OM14 C-terminal domain-containing protein</fullName>
    </recommendedName>
</protein>
<keyword evidence="2" id="KW-0812">Transmembrane</keyword>
<organism evidence="3 4">
    <name type="scientific">Zalerion maritima</name>
    <dbReference type="NCBI Taxonomy" id="339359"/>
    <lineage>
        <taxon>Eukaryota</taxon>
        <taxon>Fungi</taxon>
        <taxon>Dikarya</taxon>
        <taxon>Ascomycota</taxon>
        <taxon>Pezizomycotina</taxon>
        <taxon>Sordariomycetes</taxon>
        <taxon>Lulworthiomycetidae</taxon>
        <taxon>Lulworthiales</taxon>
        <taxon>Lulworthiaceae</taxon>
        <taxon>Zalerion</taxon>
    </lineage>
</organism>
<comment type="caution">
    <text evidence="3">The sequence shown here is derived from an EMBL/GenBank/DDBJ whole genome shotgun (WGS) entry which is preliminary data.</text>
</comment>
<dbReference type="Proteomes" id="UP001201980">
    <property type="component" value="Unassembled WGS sequence"/>
</dbReference>
<dbReference type="GO" id="GO:0006626">
    <property type="term" value="P:protein targeting to mitochondrion"/>
    <property type="evidence" value="ECO:0007669"/>
    <property type="project" value="TreeGrafter"/>
</dbReference>
<dbReference type="EMBL" id="JAKWBI020000110">
    <property type="protein sequence ID" value="KAJ2902531.1"/>
    <property type="molecule type" value="Genomic_DNA"/>
</dbReference>
<keyword evidence="2" id="KW-0472">Membrane</keyword>
<name>A0AAD5WSJ2_9PEZI</name>
<gene>
    <name evidence="3" type="ORF">MKZ38_000496</name>
</gene>
<keyword evidence="4" id="KW-1185">Reference proteome</keyword>
<accession>A0AAD5WSJ2</accession>
<dbReference type="PANTHER" id="PTHR38402:SF1">
    <property type="entry name" value="MITOCHONDRIAL OUTER MEMBRANE PROTEIN OM14"/>
    <property type="match status" value="1"/>
</dbReference>
<feature type="region of interest" description="Disordered" evidence="1">
    <location>
        <begin position="1"/>
        <end position="52"/>
    </location>
</feature>
<evidence type="ECO:0000256" key="2">
    <source>
        <dbReference type="SAM" id="Phobius"/>
    </source>
</evidence>
<feature type="compositionally biased region" description="Low complexity" evidence="1">
    <location>
        <begin position="14"/>
        <end position="25"/>
    </location>
</feature>
<evidence type="ECO:0000313" key="4">
    <source>
        <dbReference type="Proteomes" id="UP001201980"/>
    </source>
</evidence>
<dbReference type="AlphaFoldDB" id="A0AAD5WSJ2"/>
<dbReference type="InterPro" id="IPR039454">
    <property type="entry name" value="OM14"/>
</dbReference>
<evidence type="ECO:0008006" key="5">
    <source>
        <dbReference type="Google" id="ProtNLM"/>
    </source>
</evidence>
<proteinExistence type="predicted"/>